<evidence type="ECO:0000313" key="2">
    <source>
        <dbReference type="Proteomes" id="UP000327493"/>
    </source>
</evidence>
<comment type="caution">
    <text evidence="1">The sequence shown here is derived from an EMBL/GenBank/DDBJ whole genome shotgun (WGS) entry which is preliminary data.</text>
</comment>
<accession>A0A5J5CF63</accession>
<reference evidence="1 2" key="1">
    <citation type="submission" date="2019-08" db="EMBL/GenBank/DDBJ databases">
        <title>A chromosome-level genome assembly, high-density linkage maps, and genome scans reveal the genomic architecture of hybrid incompatibilities underlying speciation via character displacement in darters (Percidae: Etheostominae).</title>
        <authorList>
            <person name="Moran R.L."/>
            <person name="Catchen J.M."/>
            <person name="Fuller R.C."/>
        </authorList>
    </citation>
    <scope>NUCLEOTIDE SEQUENCE [LARGE SCALE GENOMIC DNA]</scope>
    <source>
        <strain evidence="1">EspeVRDwgs_2016</strain>
        <tissue evidence="1">Muscle</tissue>
    </source>
</reference>
<name>A0A5J5CF63_9PERO</name>
<organism evidence="1 2">
    <name type="scientific">Etheostoma spectabile</name>
    <name type="common">orangethroat darter</name>
    <dbReference type="NCBI Taxonomy" id="54343"/>
    <lineage>
        <taxon>Eukaryota</taxon>
        <taxon>Metazoa</taxon>
        <taxon>Chordata</taxon>
        <taxon>Craniata</taxon>
        <taxon>Vertebrata</taxon>
        <taxon>Euteleostomi</taxon>
        <taxon>Actinopterygii</taxon>
        <taxon>Neopterygii</taxon>
        <taxon>Teleostei</taxon>
        <taxon>Neoteleostei</taxon>
        <taxon>Acanthomorphata</taxon>
        <taxon>Eupercaria</taxon>
        <taxon>Perciformes</taxon>
        <taxon>Percoidei</taxon>
        <taxon>Percidae</taxon>
        <taxon>Etheostomatinae</taxon>
        <taxon>Etheostoma</taxon>
    </lineage>
</organism>
<dbReference type="Proteomes" id="UP000327493">
    <property type="component" value="Unassembled WGS sequence"/>
</dbReference>
<feature type="non-terminal residue" evidence="1">
    <location>
        <position position="1"/>
    </location>
</feature>
<protein>
    <submittedName>
        <fullName evidence="1">Uncharacterized protein</fullName>
    </submittedName>
</protein>
<dbReference type="EMBL" id="VOFY01000038">
    <property type="protein sequence ID" value="KAA8579236.1"/>
    <property type="molecule type" value="Genomic_DNA"/>
</dbReference>
<keyword evidence="2" id="KW-1185">Reference proteome</keyword>
<sequence length="58" mass="6185">RTVLLYFRRNFQVKAPGEKAAVSPSPAAPCTVPPASLPACLPACLVRLGLQESALRDH</sequence>
<dbReference type="AlphaFoldDB" id="A0A5J5CF63"/>
<evidence type="ECO:0000313" key="1">
    <source>
        <dbReference type="EMBL" id="KAA8579236.1"/>
    </source>
</evidence>
<proteinExistence type="predicted"/>
<gene>
    <name evidence="1" type="ORF">FQN60_007177</name>
</gene>